<name>A0A4Z0PSY9_9BACT</name>
<dbReference type="RefSeq" id="WP_135465256.1">
    <property type="nucleotide sequence ID" value="NZ_SRLC01000003.1"/>
</dbReference>
<dbReference type="Proteomes" id="UP000297549">
    <property type="component" value="Unassembled WGS sequence"/>
</dbReference>
<proteinExistence type="predicted"/>
<dbReference type="OrthoDB" id="95751at2"/>
<evidence type="ECO:0000313" key="2">
    <source>
        <dbReference type="Proteomes" id="UP000297549"/>
    </source>
</evidence>
<protein>
    <submittedName>
        <fullName evidence="1">DUF2695 domain-containing protein</fullName>
    </submittedName>
</protein>
<sequence length="100" mass="11328">MPSKEDKQKRKEILAGLSAKHKAEKVANLPLPLTELKALFDYLDEQLGETDCDDTLRLTQQFLESRNIPVAPITAWLDTYGGYCDCEVLANVEEKFENVL</sequence>
<reference evidence="1 2" key="1">
    <citation type="submission" date="2019-04" db="EMBL/GenBank/DDBJ databases">
        <authorList>
            <person name="Feng G."/>
            <person name="Zhang J."/>
            <person name="Zhu H."/>
        </authorList>
    </citation>
    <scope>NUCLEOTIDE SEQUENCE [LARGE SCALE GENOMIC DNA]</scope>
    <source>
        <strain evidence="1 2">JCM 31653</strain>
    </source>
</reference>
<dbReference type="AlphaFoldDB" id="A0A4Z0PSY9"/>
<keyword evidence="2" id="KW-1185">Reference proteome</keyword>
<accession>A0A4Z0PSY9</accession>
<organism evidence="1 2">
    <name type="scientific">Hymenobacter aquaticus</name>
    <dbReference type="NCBI Taxonomy" id="1867101"/>
    <lineage>
        <taxon>Bacteria</taxon>
        <taxon>Pseudomonadati</taxon>
        <taxon>Bacteroidota</taxon>
        <taxon>Cytophagia</taxon>
        <taxon>Cytophagales</taxon>
        <taxon>Hymenobacteraceae</taxon>
        <taxon>Hymenobacter</taxon>
    </lineage>
</organism>
<evidence type="ECO:0000313" key="1">
    <source>
        <dbReference type="EMBL" id="TGE20456.1"/>
    </source>
</evidence>
<dbReference type="EMBL" id="SRLC01000003">
    <property type="protein sequence ID" value="TGE20456.1"/>
    <property type="molecule type" value="Genomic_DNA"/>
</dbReference>
<comment type="caution">
    <text evidence="1">The sequence shown here is derived from an EMBL/GenBank/DDBJ whole genome shotgun (WGS) entry which is preliminary data.</text>
</comment>
<dbReference type="Pfam" id="PF10905">
    <property type="entry name" value="DUF2695"/>
    <property type="match status" value="1"/>
</dbReference>
<gene>
    <name evidence="1" type="ORF">E5K00_20890</name>
</gene>
<dbReference type="InterPro" id="IPR024248">
    <property type="entry name" value="DUF2695"/>
</dbReference>